<dbReference type="GO" id="GO:0003858">
    <property type="term" value="F:3-hydroxybutyrate dehydrogenase activity"/>
    <property type="evidence" value="ECO:0007669"/>
    <property type="project" value="UniProtKB-EC"/>
</dbReference>
<organism evidence="3 4">
    <name type="scientific">Larkinella punicea</name>
    <dbReference type="NCBI Taxonomy" id="2315727"/>
    <lineage>
        <taxon>Bacteria</taxon>
        <taxon>Pseudomonadati</taxon>
        <taxon>Bacteroidota</taxon>
        <taxon>Cytophagia</taxon>
        <taxon>Cytophagales</taxon>
        <taxon>Spirosomataceae</taxon>
        <taxon>Larkinella</taxon>
    </lineage>
</organism>
<protein>
    <submittedName>
        <fullName evidence="3">3-hydroxybutyrate dehydrogenase</fullName>
        <ecNumber evidence="3">1.1.1.30</ecNumber>
    </submittedName>
</protein>
<comment type="caution">
    <text evidence="3">The sequence shown here is derived from an EMBL/GenBank/DDBJ whole genome shotgun (WGS) entry which is preliminary data.</text>
</comment>
<dbReference type="Proteomes" id="UP000253383">
    <property type="component" value="Unassembled WGS sequence"/>
</dbReference>
<dbReference type="PANTHER" id="PTHR42879">
    <property type="entry name" value="3-OXOACYL-(ACYL-CARRIER-PROTEIN) REDUCTASE"/>
    <property type="match status" value="1"/>
</dbReference>
<dbReference type="PRINTS" id="PR00080">
    <property type="entry name" value="SDRFAMILY"/>
</dbReference>
<sequence>MMQKRTVLITGSTSGIGLSIATAFAQQGYNLILNGLEANGPQLAETMAAEFSINADFDPANMLDPAALRAMVSRAGEKFGGIDVLVNNAGIQYVSPIEEFPEDRWDAILGVNLTSAFHLTKAVWPFMKKQQFGRIINIASAHGLVASEYKSAYVAAKHGLIGFTKTIALEGAPCGITANAICPGYVKTALVDKQIADQARTHQLSEQDVVEKILLAKQALKQFIPAESIAALCLFLASESAATLTGAALPIDGGWTAQ</sequence>
<dbReference type="NCBIfam" id="TIGR01963">
    <property type="entry name" value="PHB_DH"/>
    <property type="match status" value="1"/>
</dbReference>
<dbReference type="OrthoDB" id="9788235at2"/>
<dbReference type="InterPro" id="IPR002347">
    <property type="entry name" value="SDR_fam"/>
</dbReference>
<dbReference type="EMBL" id="QOWE01000010">
    <property type="protein sequence ID" value="RCR68955.1"/>
    <property type="molecule type" value="Genomic_DNA"/>
</dbReference>
<keyword evidence="3" id="KW-0560">Oxidoreductase</keyword>
<dbReference type="PRINTS" id="PR00081">
    <property type="entry name" value="GDHRDH"/>
</dbReference>
<proteinExistence type="inferred from homology"/>
<dbReference type="Gene3D" id="3.40.50.720">
    <property type="entry name" value="NAD(P)-binding Rossmann-like Domain"/>
    <property type="match status" value="1"/>
</dbReference>
<dbReference type="PANTHER" id="PTHR42879:SF2">
    <property type="entry name" value="3-OXOACYL-[ACYL-CARRIER-PROTEIN] REDUCTASE FABG"/>
    <property type="match status" value="1"/>
</dbReference>
<dbReference type="RefSeq" id="WP_114406594.1">
    <property type="nucleotide sequence ID" value="NZ_QOWE01000010.1"/>
</dbReference>
<dbReference type="InterPro" id="IPR050259">
    <property type="entry name" value="SDR"/>
</dbReference>
<dbReference type="Pfam" id="PF00106">
    <property type="entry name" value="adh_short"/>
    <property type="match status" value="1"/>
</dbReference>
<gene>
    <name evidence="3" type="ORF">DUE52_13780</name>
</gene>
<evidence type="ECO:0000256" key="2">
    <source>
        <dbReference type="RuleBase" id="RU000363"/>
    </source>
</evidence>
<evidence type="ECO:0000313" key="3">
    <source>
        <dbReference type="EMBL" id="RCR68955.1"/>
    </source>
</evidence>
<dbReference type="GO" id="GO:0032787">
    <property type="term" value="P:monocarboxylic acid metabolic process"/>
    <property type="evidence" value="ECO:0007669"/>
    <property type="project" value="UniProtKB-ARBA"/>
</dbReference>
<comment type="similarity">
    <text evidence="1 2">Belongs to the short-chain dehydrogenases/reductases (SDR) family.</text>
</comment>
<accession>A0A368JNS8</accession>
<dbReference type="InterPro" id="IPR011294">
    <property type="entry name" value="3-OHbutyrate_DH"/>
</dbReference>
<dbReference type="FunFam" id="3.40.50.720:FF:000084">
    <property type="entry name" value="Short-chain dehydrogenase reductase"/>
    <property type="match status" value="1"/>
</dbReference>
<dbReference type="AlphaFoldDB" id="A0A368JNS8"/>
<dbReference type="PROSITE" id="PS00061">
    <property type="entry name" value="ADH_SHORT"/>
    <property type="match status" value="1"/>
</dbReference>
<dbReference type="InterPro" id="IPR020904">
    <property type="entry name" value="Sc_DH/Rdtase_CS"/>
</dbReference>
<dbReference type="SUPFAM" id="SSF51735">
    <property type="entry name" value="NAD(P)-binding Rossmann-fold domains"/>
    <property type="match status" value="1"/>
</dbReference>
<reference evidence="3 4" key="1">
    <citation type="submission" date="2018-07" db="EMBL/GenBank/DDBJ databases">
        <title>Genome analysis of Larkinella rosea.</title>
        <authorList>
            <person name="Zhou Z."/>
            <person name="Wang G."/>
        </authorList>
    </citation>
    <scope>NUCLEOTIDE SEQUENCE [LARGE SCALE GENOMIC DNA]</scope>
    <source>
        <strain evidence="4">zzj9</strain>
    </source>
</reference>
<dbReference type="NCBIfam" id="NF009093">
    <property type="entry name" value="PRK12429.1"/>
    <property type="match status" value="1"/>
</dbReference>
<keyword evidence="4" id="KW-1185">Reference proteome</keyword>
<name>A0A368JNS8_9BACT</name>
<evidence type="ECO:0000256" key="1">
    <source>
        <dbReference type="ARBA" id="ARBA00006484"/>
    </source>
</evidence>
<dbReference type="EC" id="1.1.1.30" evidence="3"/>
<evidence type="ECO:0000313" key="4">
    <source>
        <dbReference type="Proteomes" id="UP000253383"/>
    </source>
</evidence>
<dbReference type="InterPro" id="IPR036291">
    <property type="entry name" value="NAD(P)-bd_dom_sf"/>
</dbReference>